<dbReference type="EMBL" id="JAKOGG010000019">
    <property type="protein sequence ID" value="MCS4558327.1"/>
    <property type="molecule type" value="Genomic_DNA"/>
</dbReference>
<keyword evidence="2" id="KW-1185">Reference proteome</keyword>
<protein>
    <submittedName>
        <fullName evidence="1">Uncharacterized protein</fullName>
    </submittedName>
</protein>
<dbReference type="RefSeq" id="WP_238898145.1">
    <property type="nucleotide sequence ID" value="NZ_JAKOGG010000019.1"/>
</dbReference>
<dbReference type="Proteomes" id="UP001201549">
    <property type="component" value="Unassembled WGS sequence"/>
</dbReference>
<name>A0ABT2FPQ6_9GAMM</name>
<gene>
    <name evidence="1" type="ORF">L9G74_17950</name>
</gene>
<reference evidence="1 2" key="1">
    <citation type="submission" date="2022-02" db="EMBL/GenBank/DDBJ databases">
        <authorList>
            <person name="Zhuang L."/>
        </authorList>
    </citation>
    <scope>NUCLEOTIDE SEQUENCE [LARGE SCALE GENOMIC DNA]</scope>
    <source>
        <strain evidence="1 2">C32</strain>
    </source>
</reference>
<reference evidence="2" key="2">
    <citation type="submission" date="2023-07" db="EMBL/GenBank/DDBJ databases">
        <title>Shewanella mangrovi sp. nov., an acetaldehyde- degrading bacterium isolated from mangrove sediment.</title>
        <authorList>
            <person name="Liu Y."/>
        </authorList>
    </citation>
    <scope>NUCLEOTIDE SEQUENCE [LARGE SCALE GENOMIC DNA]</scope>
    <source>
        <strain evidence="2">C32</strain>
    </source>
</reference>
<evidence type="ECO:0000313" key="2">
    <source>
        <dbReference type="Proteomes" id="UP001201549"/>
    </source>
</evidence>
<sequence length="93" mass="10671">MHTVESTKTKYMVHSQAVIQERRGTATPNDKVWQALTAEQKMAFYRLQGYGYRLLFIRKVYNESLAIVAQNQQLAAIDSEGNIDLDPQIKIRA</sequence>
<organism evidence="1 2">
    <name type="scientific">Shewanella electrica</name>
    <dbReference type="NCBI Taxonomy" id="515560"/>
    <lineage>
        <taxon>Bacteria</taxon>
        <taxon>Pseudomonadati</taxon>
        <taxon>Pseudomonadota</taxon>
        <taxon>Gammaproteobacteria</taxon>
        <taxon>Alteromonadales</taxon>
        <taxon>Shewanellaceae</taxon>
        <taxon>Shewanella</taxon>
    </lineage>
</organism>
<evidence type="ECO:0000313" key="1">
    <source>
        <dbReference type="EMBL" id="MCS4558327.1"/>
    </source>
</evidence>
<proteinExistence type="predicted"/>
<comment type="caution">
    <text evidence="1">The sequence shown here is derived from an EMBL/GenBank/DDBJ whole genome shotgun (WGS) entry which is preliminary data.</text>
</comment>
<accession>A0ABT2FPQ6</accession>